<feature type="region of interest" description="Disordered" evidence="5">
    <location>
        <begin position="452"/>
        <end position="474"/>
    </location>
</feature>
<dbReference type="RefSeq" id="WP_346173251.1">
    <property type="nucleotide sequence ID" value="NZ_BAAASD010000003.1"/>
</dbReference>
<evidence type="ECO:0000313" key="8">
    <source>
        <dbReference type="Proteomes" id="UP001500253"/>
    </source>
</evidence>
<sequence>MPERAPLVLIPQFFGSLVFDRRTSRYLPFDAETTDVLRRLSARPIDHVLAETADADRRVLIERLFEHFYDLGFFTVDGRFAGVVKEDLDVPPGHLTGPLAVHLEVIASCNLGCTHCFAGDLPRREKRLSLEDIDRLFAEMARLGSFRLGLTGGEPLLRKDIFRIIDMALDHGLAPCITTNGLLITEEIAKEFGKRELVWLNVSLEGATAETNDRVRGPGTFAKVLDRLAVLREHARFTLAFTIMRTNLEEIDACAELAHRVGADTAVFRPLYPVGVAERNQELMPSFAEYTEALNGLARLGRDNLDDPLDLRHIDPFSPYSRQETQSVIHQNYGCGAGNLVCSVSVSGDVNPCSFLGPEFVAANVRDTSLAEIWHHSAGFRAIRDLPHTDPASGHGQTATFAGGCRARSLVLAGSVNAPDPWISEQVAAERRSGSAVRNPLVVFDVSARRPRTAPCQGAQPTGAHGSHGSHGACGSHGSCGPLGSCG</sequence>
<keyword evidence="1" id="KW-0949">S-adenosyl-L-methionine</keyword>
<dbReference type="InterPro" id="IPR006638">
    <property type="entry name" value="Elp3/MiaA/NifB-like_rSAM"/>
</dbReference>
<name>A0ABP5SEA7_9ACTN</name>
<dbReference type="EMBL" id="BAAASD010000003">
    <property type="protein sequence ID" value="GAA2329319.1"/>
    <property type="molecule type" value="Genomic_DNA"/>
</dbReference>
<evidence type="ECO:0000313" key="7">
    <source>
        <dbReference type="EMBL" id="GAA2329319.1"/>
    </source>
</evidence>
<evidence type="ECO:0000256" key="4">
    <source>
        <dbReference type="ARBA" id="ARBA00023014"/>
    </source>
</evidence>
<protein>
    <recommendedName>
        <fullName evidence="6">Radical SAM core domain-containing protein</fullName>
    </recommendedName>
</protein>
<evidence type="ECO:0000256" key="1">
    <source>
        <dbReference type="ARBA" id="ARBA00022691"/>
    </source>
</evidence>
<evidence type="ECO:0000256" key="2">
    <source>
        <dbReference type="ARBA" id="ARBA00022723"/>
    </source>
</evidence>
<dbReference type="SMART" id="SM00729">
    <property type="entry name" value="Elp3"/>
    <property type="match status" value="1"/>
</dbReference>
<evidence type="ECO:0000256" key="3">
    <source>
        <dbReference type="ARBA" id="ARBA00023004"/>
    </source>
</evidence>
<gene>
    <name evidence="7" type="ORF">GCM10010246_10000</name>
</gene>
<proteinExistence type="predicted"/>
<feature type="compositionally biased region" description="Low complexity" evidence="5">
    <location>
        <begin position="463"/>
        <end position="474"/>
    </location>
</feature>
<keyword evidence="2" id="KW-0479">Metal-binding</keyword>
<evidence type="ECO:0000259" key="6">
    <source>
        <dbReference type="PROSITE" id="PS51918"/>
    </source>
</evidence>
<keyword evidence="4" id="KW-0411">Iron-sulfur</keyword>
<dbReference type="Pfam" id="PF04055">
    <property type="entry name" value="Radical_SAM"/>
    <property type="match status" value="1"/>
</dbReference>
<dbReference type="InterPro" id="IPR007197">
    <property type="entry name" value="rSAM"/>
</dbReference>
<comment type="caution">
    <text evidence="7">The sequence shown here is derived from an EMBL/GenBank/DDBJ whole genome shotgun (WGS) entry which is preliminary data.</text>
</comment>
<dbReference type="SFLD" id="SFLDG01067">
    <property type="entry name" value="SPASM/twitch_domain_containing"/>
    <property type="match status" value="1"/>
</dbReference>
<dbReference type="SFLD" id="SFLDS00029">
    <property type="entry name" value="Radical_SAM"/>
    <property type="match status" value="1"/>
</dbReference>
<keyword evidence="8" id="KW-1185">Reference proteome</keyword>
<dbReference type="CDD" id="cd01335">
    <property type="entry name" value="Radical_SAM"/>
    <property type="match status" value="1"/>
</dbReference>
<dbReference type="InterPro" id="IPR058240">
    <property type="entry name" value="rSAM_sf"/>
</dbReference>
<evidence type="ECO:0000256" key="5">
    <source>
        <dbReference type="SAM" id="MobiDB-lite"/>
    </source>
</evidence>
<organism evidence="7 8">
    <name type="scientific">Streptomyces cuspidosporus</name>
    <dbReference type="NCBI Taxonomy" id="66882"/>
    <lineage>
        <taxon>Bacteria</taxon>
        <taxon>Bacillati</taxon>
        <taxon>Actinomycetota</taxon>
        <taxon>Actinomycetes</taxon>
        <taxon>Kitasatosporales</taxon>
        <taxon>Streptomycetaceae</taxon>
        <taxon>Streptomyces</taxon>
    </lineage>
</organism>
<dbReference type="PROSITE" id="PS51918">
    <property type="entry name" value="RADICAL_SAM"/>
    <property type="match status" value="1"/>
</dbReference>
<dbReference type="Pfam" id="PF13186">
    <property type="entry name" value="SPASM"/>
    <property type="match status" value="1"/>
</dbReference>
<dbReference type="PANTHER" id="PTHR11228:SF7">
    <property type="entry name" value="PQQA PEPTIDE CYCLASE"/>
    <property type="match status" value="1"/>
</dbReference>
<dbReference type="SFLD" id="SFLDG01386">
    <property type="entry name" value="main_SPASM_domain-containing"/>
    <property type="match status" value="1"/>
</dbReference>
<accession>A0ABP5SEA7</accession>
<dbReference type="Gene3D" id="3.20.20.70">
    <property type="entry name" value="Aldolase class I"/>
    <property type="match status" value="1"/>
</dbReference>
<dbReference type="InterPro" id="IPR023885">
    <property type="entry name" value="4Fe4S-binding_SPASM_dom"/>
</dbReference>
<dbReference type="Proteomes" id="UP001500253">
    <property type="component" value="Unassembled WGS sequence"/>
</dbReference>
<feature type="domain" description="Radical SAM core" evidence="6">
    <location>
        <begin position="95"/>
        <end position="307"/>
    </location>
</feature>
<reference evidence="8" key="1">
    <citation type="journal article" date="2019" name="Int. J. Syst. Evol. Microbiol.">
        <title>The Global Catalogue of Microorganisms (GCM) 10K type strain sequencing project: providing services to taxonomists for standard genome sequencing and annotation.</title>
        <authorList>
            <consortium name="The Broad Institute Genomics Platform"/>
            <consortium name="The Broad Institute Genome Sequencing Center for Infectious Disease"/>
            <person name="Wu L."/>
            <person name="Ma J."/>
        </authorList>
    </citation>
    <scope>NUCLEOTIDE SEQUENCE [LARGE SCALE GENOMIC DNA]</scope>
    <source>
        <strain evidence="8">JCM 4316</strain>
    </source>
</reference>
<keyword evidence="3" id="KW-0408">Iron</keyword>
<dbReference type="SUPFAM" id="SSF102114">
    <property type="entry name" value="Radical SAM enzymes"/>
    <property type="match status" value="1"/>
</dbReference>
<dbReference type="InterPro" id="IPR013785">
    <property type="entry name" value="Aldolase_TIM"/>
</dbReference>
<dbReference type="InterPro" id="IPR050377">
    <property type="entry name" value="Radical_SAM_PqqE_MftC-like"/>
</dbReference>
<dbReference type="PANTHER" id="PTHR11228">
    <property type="entry name" value="RADICAL SAM DOMAIN PROTEIN"/>
    <property type="match status" value="1"/>
</dbReference>